<dbReference type="EMBL" id="CM016560">
    <property type="protein sequence ID" value="TKV92901.1"/>
    <property type="molecule type" value="Genomic_DNA"/>
</dbReference>
<protein>
    <submittedName>
        <fullName evidence="2">Uncharacterized protein</fullName>
    </submittedName>
</protein>
<dbReference type="Proteomes" id="UP000298652">
    <property type="component" value="Chromosome 9"/>
</dbReference>
<organism evidence="2 3">
    <name type="scientific">Setaria viridis</name>
    <name type="common">Green bristlegrass</name>
    <name type="synonym">Setaria italica subsp. viridis</name>
    <dbReference type="NCBI Taxonomy" id="4556"/>
    <lineage>
        <taxon>Eukaryota</taxon>
        <taxon>Viridiplantae</taxon>
        <taxon>Streptophyta</taxon>
        <taxon>Embryophyta</taxon>
        <taxon>Tracheophyta</taxon>
        <taxon>Spermatophyta</taxon>
        <taxon>Magnoliopsida</taxon>
        <taxon>Liliopsida</taxon>
        <taxon>Poales</taxon>
        <taxon>Poaceae</taxon>
        <taxon>PACMAD clade</taxon>
        <taxon>Panicoideae</taxon>
        <taxon>Panicodae</taxon>
        <taxon>Paniceae</taxon>
        <taxon>Cenchrinae</taxon>
        <taxon>Setaria</taxon>
    </lineage>
</organism>
<dbReference type="SUPFAM" id="SSF53448">
    <property type="entry name" value="Nucleotide-diphospho-sugar transferases"/>
    <property type="match status" value="1"/>
</dbReference>
<dbReference type="Gramene" id="TKV92901">
    <property type="protein sequence ID" value="TKV92901"/>
    <property type="gene ID" value="SEVIR_9G191500v2"/>
</dbReference>
<dbReference type="AlphaFoldDB" id="A0A4U6SWK7"/>
<evidence type="ECO:0000313" key="2">
    <source>
        <dbReference type="EMBL" id="TKV92901.1"/>
    </source>
</evidence>
<proteinExistence type="predicted"/>
<feature type="compositionally biased region" description="Basic residues" evidence="1">
    <location>
        <begin position="458"/>
        <end position="469"/>
    </location>
</feature>
<keyword evidence="3" id="KW-1185">Reference proteome</keyword>
<feature type="region of interest" description="Disordered" evidence="1">
    <location>
        <begin position="458"/>
        <end position="478"/>
    </location>
</feature>
<dbReference type="InterPro" id="IPR029044">
    <property type="entry name" value="Nucleotide-diphossugar_trans"/>
</dbReference>
<sequence length="478" mass="52157">MAALADKREGRALQASEVGHATGEAGEGAVIACAAVGGGGSVEGARAWAAQPRCDGRVVGARGWGSGWGGCAQEARQHRRGSGRSSVAEWPGRRWSCGQRAWRGRRLGETALAGEATPRGGDALEHGARALWRCLADGSARSFAGPIFKPLDFPIFKPHHVDFLYKSCRTQTKARHPRTRFVSVPIPFHPTPPLAPTHVAGATAVAAGWGAIPRVCGYDPQEHEAYEVCRRSSGTPPSRLTCAPSASWTSTPWGSIGGRGPTESTEFSFTRFLTPYLASYRGWALFIDCDFLYLADVAGLLAAAAPPGADADRLAVACVKHVYEPAGATKMDGAIQTMYLHKNWSSMVLYNYAHPKNVAALTPDTVSTQTGVFLHRFAWLDNDEIGEVPFVWNFLVDHNRVDPADPATHTRAIHYTCGGPWFERYRDCEFADLCIKEAEELKAEKDKLKAEEKLKLSSRTRMPRRKTTTRRIDRSIGW</sequence>
<dbReference type="PANTHER" id="PTHR35105">
    <property type="entry name" value="EXPRESSED PROTEIN"/>
    <property type="match status" value="1"/>
</dbReference>
<gene>
    <name evidence="2" type="ORF">SEVIR_9G191500v2</name>
</gene>
<name>A0A4U6SWK7_SETVI</name>
<accession>A0A4U6SWK7</accession>
<dbReference type="PANTHER" id="PTHR35105:SF3">
    <property type="entry name" value="EXPRESSED PROTEIN"/>
    <property type="match status" value="1"/>
</dbReference>
<evidence type="ECO:0000313" key="3">
    <source>
        <dbReference type="Proteomes" id="UP000298652"/>
    </source>
</evidence>
<evidence type="ECO:0000256" key="1">
    <source>
        <dbReference type="SAM" id="MobiDB-lite"/>
    </source>
</evidence>
<reference evidence="2" key="1">
    <citation type="submission" date="2019-03" db="EMBL/GenBank/DDBJ databases">
        <title>WGS assembly of Setaria viridis.</title>
        <authorList>
            <person name="Huang P."/>
            <person name="Jenkins J."/>
            <person name="Grimwood J."/>
            <person name="Barry K."/>
            <person name="Healey A."/>
            <person name="Mamidi S."/>
            <person name="Sreedasyam A."/>
            <person name="Shu S."/>
            <person name="Feldman M."/>
            <person name="Wu J."/>
            <person name="Yu Y."/>
            <person name="Chen C."/>
            <person name="Johnson J."/>
            <person name="Rokhsar D."/>
            <person name="Baxter I."/>
            <person name="Schmutz J."/>
            <person name="Brutnell T."/>
            <person name="Kellogg E."/>
        </authorList>
    </citation>
    <scope>NUCLEOTIDE SEQUENCE [LARGE SCALE GENOMIC DNA]</scope>
</reference>